<name>A0ABD2BRP9_VESSQ</name>
<gene>
    <name evidence="1" type="ORF">V1478_003094</name>
</gene>
<dbReference type="EMBL" id="JAUDFV010000064">
    <property type="protein sequence ID" value="KAL2735454.1"/>
    <property type="molecule type" value="Genomic_DNA"/>
</dbReference>
<dbReference type="AlphaFoldDB" id="A0ABD2BRP9"/>
<protein>
    <submittedName>
        <fullName evidence="1">Uncharacterized protein</fullName>
    </submittedName>
</protein>
<sequence>MKLIPLGFGARLTSLYRDSLEERNTFTFKRACHVPRRAPSTFSLRATSSILHSIHRMLQLEIRFEKVSKHVRNKNNSYEWFVSFKYHNSADIGVITLSLSRQSTSSTYIKQECKRGCVRSSFNGKACFAVLRPKRKRRMGSPLLSWPQGTKVNIDRCNEKSCREVGAFLWVPLINFRKSLLTTMLATSGQKDKKVSYVSMDATYNYKNQRHAYQRRHERTRWLEGLEMGIEEIVW</sequence>
<keyword evidence="2" id="KW-1185">Reference proteome</keyword>
<dbReference type="Proteomes" id="UP001607302">
    <property type="component" value="Unassembled WGS sequence"/>
</dbReference>
<evidence type="ECO:0000313" key="1">
    <source>
        <dbReference type="EMBL" id="KAL2735454.1"/>
    </source>
</evidence>
<evidence type="ECO:0000313" key="2">
    <source>
        <dbReference type="Proteomes" id="UP001607302"/>
    </source>
</evidence>
<organism evidence="1 2">
    <name type="scientific">Vespula squamosa</name>
    <name type="common">Southern yellow jacket</name>
    <name type="synonym">Wasp</name>
    <dbReference type="NCBI Taxonomy" id="30214"/>
    <lineage>
        <taxon>Eukaryota</taxon>
        <taxon>Metazoa</taxon>
        <taxon>Ecdysozoa</taxon>
        <taxon>Arthropoda</taxon>
        <taxon>Hexapoda</taxon>
        <taxon>Insecta</taxon>
        <taxon>Pterygota</taxon>
        <taxon>Neoptera</taxon>
        <taxon>Endopterygota</taxon>
        <taxon>Hymenoptera</taxon>
        <taxon>Apocrita</taxon>
        <taxon>Aculeata</taxon>
        <taxon>Vespoidea</taxon>
        <taxon>Vespidae</taxon>
        <taxon>Vespinae</taxon>
        <taxon>Vespula</taxon>
    </lineage>
</organism>
<reference evidence="1 2" key="1">
    <citation type="journal article" date="2024" name="Ann. Entomol. Soc. Am.">
        <title>Genomic analyses of the southern and eastern yellowjacket wasps (Hymenoptera: Vespidae) reveal evolutionary signatures of social life.</title>
        <authorList>
            <person name="Catto M.A."/>
            <person name="Caine P.B."/>
            <person name="Orr S.E."/>
            <person name="Hunt B.G."/>
            <person name="Goodisman M.A.D."/>
        </authorList>
    </citation>
    <scope>NUCLEOTIDE SEQUENCE [LARGE SCALE GENOMIC DNA]</scope>
    <source>
        <strain evidence="1">233</strain>
        <tissue evidence="1">Head and thorax</tissue>
    </source>
</reference>
<comment type="caution">
    <text evidence="1">The sequence shown here is derived from an EMBL/GenBank/DDBJ whole genome shotgun (WGS) entry which is preliminary data.</text>
</comment>
<proteinExistence type="predicted"/>
<accession>A0ABD2BRP9</accession>